<dbReference type="GO" id="GO:0006796">
    <property type="term" value="P:phosphate-containing compound metabolic process"/>
    <property type="evidence" value="ECO:0007669"/>
    <property type="project" value="InterPro"/>
</dbReference>
<dbReference type="EC" id="3.6.1.1" evidence="7"/>
<dbReference type="PANTHER" id="PTHR10286">
    <property type="entry name" value="INORGANIC PYROPHOSPHATASE"/>
    <property type="match status" value="1"/>
</dbReference>
<comment type="subcellular location">
    <subcellularLocation>
        <location evidence="7">Cytoplasm</location>
    </subcellularLocation>
</comment>
<dbReference type="InterPro" id="IPR036649">
    <property type="entry name" value="Pyrophosphatase_sf"/>
</dbReference>
<dbReference type="SUPFAM" id="SSF50324">
    <property type="entry name" value="Inorganic pyrophosphatase"/>
    <property type="match status" value="1"/>
</dbReference>
<dbReference type="GO" id="GO:0004427">
    <property type="term" value="F:inorganic diphosphate phosphatase activity"/>
    <property type="evidence" value="ECO:0007669"/>
    <property type="project" value="UniProtKB-UniRule"/>
</dbReference>
<sequence length="156" mass="17619">MDVIIEIPRGSRNKYEVDKKTNSIRLDRVLYSSVQYPADYGYLENTLCGDGDPLDVLVITRFPTFPGCVIGSRPIAVLNIIDTGESDEKIIAVPENDPYFDAWKNIKDMPEALKNEIEEFFKTYKNLQKGKTVEVKGWGDAKEAEKTIKKAIEAAK</sequence>
<evidence type="ECO:0000256" key="4">
    <source>
        <dbReference type="ARBA" id="ARBA00022801"/>
    </source>
</evidence>
<feature type="binding site" evidence="7">
    <location>
        <position position="87"/>
    </location>
    <ligand>
        <name>Mg(2+)</name>
        <dbReference type="ChEBI" id="CHEBI:18420"/>
        <label>1</label>
    </ligand>
</feature>
<keyword evidence="5 7" id="KW-0460">Magnesium</keyword>
<dbReference type="Pfam" id="PF00719">
    <property type="entry name" value="Pyrophosphatase"/>
    <property type="match status" value="1"/>
</dbReference>
<dbReference type="PROSITE" id="PS00387">
    <property type="entry name" value="PPASE"/>
    <property type="match status" value="1"/>
</dbReference>
<feature type="binding site" evidence="7">
    <location>
        <position position="28"/>
    </location>
    <ligand>
        <name>substrate</name>
    </ligand>
</feature>
<evidence type="ECO:0000256" key="1">
    <source>
        <dbReference type="ARBA" id="ARBA00001946"/>
    </source>
</evidence>
<reference evidence="8 9" key="1">
    <citation type="journal article" date="2016" name="Nat. Commun.">
        <title>Thousands of microbial genomes shed light on interconnected biogeochemical processes in an aquifer system.</title>
        <authorList>
            <person name="Anantharaman K."/>
            <person name="Brown C.T."/>
            <person name="Hug L.A."/>
            <person name="Sharon I."/>
            <person name="Castelle C.J."/>
            <person name="Probst A.J."/>
            <person name="Thomas B.C."/>
            <person name="Singh A."/>
            <person name="Wilkins M.J."/>
            <person name="Karaoz U."/>
            <person name="Brodie E.L."/>
            <person name="Williams K.H."/>
            <person name="Hubbard S.S."/>
            <person name="Banfield J.F."/>
        </authorList>
    </citation>
    <scope>NUCLEOTIDE SEQUENCE [LARGE SCALE GENOMIC DNA]</scope>
</reference>
<comment type="cofactor">
    <cofactor evidence="1 7">
        <name>Mg(2+)</name>
        <dbReference type="ChEBI" id="CHEBI:18420"/>
    </cofactor>
</comment>
<dbReference type="STRING" id="1802206.A3D35_00165"/>
<evidence type="ECO:0000313" key="9">
    <source>
        <dbReference type="Proteomes" id="UP000176421"/>
    </source>
</evidence>
<name>A0A1G2HZH9_9BACT</name>
<comment type="subunit">
    <text evidence="7">Homohexamer.</text>
</comment>
<gene>
    <name evidence="7" type="primary">ppa</name>
    <name evidence="8" type="ORF">A3D35_00165</name>
</gene>
<feature type="binding site" evidence="7">
    <location>
        <position position="55"/>
    </location>
    <ligand>
        <name>Mg(2+)</name>
        <dbReference type="ChEBI" id="CHEBI:18420"/>
        <label>2</label>
    </ligand>
</feature>
<dbReference type="Gene3D" id="3.90.80.10">
    <property type="entry name" value="Inorganic pyrophosphatase"/>
    <property type="match status" value="1"/>
</dbReference>
<evidence type="ECO:0000256" key="6">
    <source>
        <dbReference type="ARBA" id="ARBA00047820"/>
    </source>
</evidence>
<comment type="catalytic activity">
    <reaction evidence="6 7">
        <text>diphosphate + H2O = 2 phosphate + H(+)</text>
        <dbReference type="Rhea" id="RHEA:24576"/>
        <dbReference type="ChEBI" id="CHEBI:15377"/>
        <dbReference type="ChEBI" id="CHEBI:15378"/>
        <dbReference type="ChEBI" id="CHEBI:33019"/>
        <dbReference type="ChEBI" id="CHEBI:43474"/>
        <dbReference type="EC" id="3.6.1.1"/>
    </reaction>
</comment>
<protein>
    <recommendedName>
        <fullName evidence="7">Inorganic pyrophosphatase</fullName>
        <ecNumber evidence="7">3.6.1.1</ecNumber>
    </recommendedName>
    <alternativeName>
        <fullName evidence="7">Pyrophosphate phospho-hydrolase</fullName>
        <shortName evidence="7">PPase</shortName>
    </alternativeName>
</protein>
<comment type="similarity">
    <text evidence="7">Belongs to the PPase family.</text>
</comment>
<comment type="function">
    <text evidence="7">Catalyzes the hydrolysis of inorganic pyrophosphate (PPi) forming two phosphate ions.</text>
</comment>
<evidence type="ECO:0000256" key="3">
    <source>
        <dbReference type="ARBA" id="ARBA00022723"/>
    </source>
</evidence>
<organism evidence="8 9">
    <name type="scientific">Candidatus Staskawiczbacteria bacterium RIFCSPHIGHO2_02_FULL_34_9</name>
    <dbReference type="NCBI Taxonomy" id="1802206"/>
    <lineage>
        <taxon>Bacteria</taxon>
        <taxon>Candidatus Staskawicziibacteriota</taxon>
    </lineage>
</organism>
<keyword evidence="4 7" id="KW-0378">Hydrolase</keyword>
<dbReference type="InterPro" id="IPR008162">
    <property type="entry name" value="Pyrophosphatase"/>
</dbReference>
<dbReference type="Proteomes" id="UP000176421">
    <property type="component" value="Unassembled WGS sequence"/>
</dbReference>
<evidence type="ECO:0000256" key="5">
    <source>
        <dbReference type="ARBA" id="ARBA00022842"/>
    </source>
</evidence>
<feature type="binding site" evidence="7">
    <location>
        <position position="14"/>
    </location>
    <ligand>
        <name>substrate</name>
    </ligand>
</feature>
<dbReference type="GO" id="GO:0000287">
    <property type="term" value="F:magnesium ion binding"/>
    <property type="evidence" value="ECO:0007669"/>
    <property type="project" value="UniProtKB-UniRule"/>
</dbReference>
<dbReference type="EMBL" id="MHOS01000029">
    <property type="protein sequence ID" value="OGZ67857.1"/>
    <property type="molecule type" value="Genomic_DNA"/>
</dbReference>
<evidence type="ECO:0000256" key="7">
    <source>
        <dbReference type="HAMAP-Rule" id="MF_00209"/>
    </source>
</evidence>
<dbReference type="CDD" id="cd00412">
    <property type="entry name" value="pyrophosphatase"/>
    <property type="match status" value="1"/>
</dbReference>
<accession>A0A1G2HZH9</accession>
<keyword evidence="2 7" id="KW-0963">Cytoplasm</keyword>
<feature type="binding site" evidence="7">
    <location>
        <position position="124"/>
    </location>
    <ligand>
        <name>substrate</name>
    </ligand>
</feature>
<dbReference type="GO" id="GO:0005737">
    <property type="term" value="C:cytoplasm"/>
    <property type="evidence" value="ECO:0007669"/>
    <property type="project" value="UniProtKB-SubCell"/>
</dbReference>
<feature type="binding site" evidence="7">
    <location>
        <position position="55"/>
    </location>
    <ligand>
        <name>Mg(2+)</name>
        <dbReference type="ChEBI" id="CHEBI:18420"/>
        <label>1</label>
    </ligand>
</feature>
<evidence type="ECO:0000256" key="2">
    <source>
        <dbReference type="ARBA" id="ARBA00022490"/>
    </source>
</evidence>
<comment type="caution">
    <text evidence="8">The sequence shown here is derived from an EMBL/GenBank/DDBJ whole genome shotgun (WGS) entry which is preliminary data.</text>
</comment>
<feature type="binding site" evidence="7">
    <location>
        <position position="50"/>
    </location>
    <ligand>
        <name>Mg(2+)</name>
        <dbReference type="ChEBI" id="CHEBI:18420"/>
        <label>1</label>
    </ligand>
</feature>
<proteinExistence type="inferred from homology"/>
<dbReference type="FunFam" id="3.90.80.10:FF:000003">
    <property type="entry name" value="Inorganic pyrophosphatase"/>
    <property type="match status" value="1"/>
</dbReference>
<evidence type="ECO:0000313" key="8">
    <source>
        <dbReference type="EMBL" id="OGZ67857.1"/>
    </source>
</evidence>
<feature type="binding site" evidence="7">
    <location>
        <position position="40"/>
    </location>
    <ligand>
        <name>substrate</name>
    </ligand>
</feature>
<keyword evidence="3 7" id="KW-0479">Metal-binding</keyword>
<dbReference type="HAMAP" id="MF_00209">
    <property type="entry name" value="Inorganic_PPase"/>
    <property type="match status" value="1"/>
</dbReference>
<dbReference type="AlphaFoldDB" id="A0A1G2HZH9"/>